<keyword evidence="2" id="KW-1185">Reference proteome</keyword>
<proteinExistence type="predicted"/>
<comment type="caution">
    <text evidence="1">The sequence shown here is derived from an EMBL/GenBank/DDBJ whole genome shotgun (WGS) entry which is preliminary data.</text>
</comment>
<evidence type="ECO:0000313" key="2">
    <source>
        <dbReference type="Proteomes" id="UP001172386"/>
    </source>
</evidence>
<dbReference type="EMBL" id="JAPDRQ010000035">
    <property type="protein sequence ID" value="KAJ9659939.1"/>
    <property type="molecule type" value="Genomic_DNA"/>
</dbReference>
<gene>
    <name evidence="1" type="ORF">H2198_002829</name>
</gene>
<organism evidence="1 2">
    <name type="scientific">Neophaeococcomyces mojaviensis</name>
    <dbReference type="NCBI Taxonomy" id="3383035"/>
    <lineage>
        <taxon>Eukaryota</taxon>
        <taxon>Fungi</taxon>
        <taxon>Dikarya</taxon>
        <taxon>Ascomycota</taxon>
        <taxon>Pezizomycotina</taxon>
        <taxon>Eurotiomycetes</taxon>
        <taxon>Chaetothyriomycetidae</taxon>
        <taxon>Chaetothyriales</taxon>
        <taxon>Chaetothyriales incertae sedis</taxon>
        <taxon>Neophaeococcomyces</taxon>
    </lineage>
</organism>
<reference evidence="1" key="1">
    <citation type="submission" date="2022-10" db="EMBL/GenBank/DDBJ databases">
        <title>Culturing micro-colonial fungi from biological soil crusts in the Mojave desert and describing Neophaeococcomyces mojavensis, and introducing the new genera and species Taxawa tesnikishii.</title>
        <authorList>
            <person name="Kurbessoian T."/>
            <person name="Stajich J.E."/>
        </authorList>
    </citation>
    <scope>NUCLEOTIDE SEQUENCE</scope>
    <source>
        <strain evidence="1">JES_112</strain>
    </source>
</reference>
<dbReference type="Proteomes" id="UP001172386">
    <property type="component" value="Unassembled WGS sequence"/>
</dbReference>
<name>A0ACC3AD84_9EURO</name>
<evidence type="ECO:0000313" key="1">
    <source>
        <dbReference type="EMBL" id="KAJ9659939.1"/>
    </source>
</evidence>
<protein>
    <submittedName>
        <fullName evidence="1">Uncharacterized protein</fullName>
    </submittedName>
</protein>
<accession>A0ACC3AD84</accession>
<sequence length="515" mass="55975">MSHNFQADEKVADDANLEKVGSGDSDVANDARIAAFTPQEQKKIIRRIDLRLVPTLGFMYCVSLMDRTNLGIAVVAGMGTDLVLVGNRYSVIVLLFFITYVLLQPPATVVLRKVGPRIFLPAIVILWGATMIGFGFVQTWVQLIPLRLLLGIFEAGFFPGCAYLLSCWYPRYELQKRNAVFYLIGSMASAFSGILAYGFSQLAGHGSGASWMGAHHGPTKANPTARSYISPGLAGWRWIFILQGLLTCVVGFIGWYYIVDFPELAAQKGIGKKFLSEKEAAFVVARIEKDRHDAFPEEFKIGKYLKNALDLKVWAFASLFMLTTTMTYAIAYFLPIILNEGMGFNVAASQCLIAPPYVLAAIVMYAMAWAGDKYHIRSPFVIANGCIGLIGLALLGFVKNVGVRYFGVFLATTAANANVPCVLTWQANNIRGQWKRALCSATLVGAGGIGGIIGGTVFRSQDAPKYIPGITACMLAAGLIVVIALVLDLKFIRANKRAAAGGKPIEGLPGFRYTL</sequence>